<evidence type="ECO:0000256" key="8">
    <source>
        <dbReference type="ARBA" id="ARBA00031552"/>
    </source>
</evidence>
<sequence>MHCHRNGHHLVAAASLGPGQGKDEIDSYMYQTVGQDAIELIAQALDVPLFRRVITGAAINTGAEYGHRTVAENTGISGDETEDLYALLSDVKAKYPEVEGVSVGAILSTYQRVRVEHVYAAPRPYQHDHISYQRIGAVDCRSHLSGLVAILIKVAGMGLTPKHLGQTLGQMQPTLTKLNTLYELHICGEGGEYETLTLDCPLFKRRINLIETETVIHSDNDFATVAYLRVVKASLEEKPDSNTAINPTIPPLLEDEFVAVRDALDKTTPASCGEIEVQSTSLSVTSSGPNAAVDGWVAVVDVHYEGDAGLSVEDEARECFKLLQERLRACGLDYSHCANINLFISSMGLFGRINAVYATFFGSNPPARACVAVDLSPPTRIKLDCLAYAETRPQDRYALHVQGLSYWAPANIGPYSQAILVDDQAFISGQIGMQPSDLSLPSPSSLSLETALACQHVSRVLGALRSHSAGAWYGHTQLALYWLQDPAHLPQVRQACGSTEAAGVPSLYVVVAALPKAALVEKQVLVHTGRFTVEDEDGELETQLATPSIGAEDILGDNGSIIHVEYSHFSGRRLSTLVCFRGVTDPAMLRSLEKYLSSISCEKFVYGRLFSRTSQSLLPGSLPSFLTNFPITTIPVRWISTTKVDSWDYALCAVSLPRETEKRG</sequence>
<evidence type="ECO:0000313" key="12">
    <source>
        <dbReference type="Proteomes" id="UP000292702"/>
    </source>
</evidence>
<dbReference type="OrthoDB" id="686384at2759"/>
<comment type="caution">
    <text evidence="11">The sequence shown here is derived from an EMBL/GenBank/DDBJ whole genome shotgun (WGS) entry which is preliminary data.</text>
</comment>
<proteinExistence type="predicted"/>
<dbReference type="AlphaFoldDB" id="A0A4R0RPS1"/>
<reference evidence="11 12" key="1">
    <citation type="submission" date="2018-11" db="EMBL/GenBank/DDBJ databases">
        <title>Genome assembly of Steccherinum ochraceum LE-BIN_3174, the white-rot fungus of the Steccherinaceae family (The Residual Polyporoid clade, Polyporales, Basidiomycota).</title>
        <authorList>
            <person name="Fedorova T.V."/>
            <person name="Glazunova O.A."/>
            <person name="Landesman E.O."/>
            <person name="Moiseenko K.V."/>
            <person name="Psurtseva N.V."/>
            <person name="Savinova O.S."/>
            <person name="Shakhova N.V."/>
            <person name="Tyazhelova T.V."/>
            <person name="Vasina D.V."/>
        </authorList>
    </citation>
    <scope>NUCLEOTIDE SEQUENCE [LARGE SCALE GENOMIC DNA]</scope>
    <source>
        <strain evidence="11 12">LE-BIN_3174</strain>
    </source>
</reference>
<dbReference type="SUPFAM" id="SSF52402">
    <property type="entry name" value="Adenine nucleotide alpha hydrolases-like"/>
    <property type="match status" value="1"/>
</dbReference>
<name>A0A4R0RPS1_9APHY</name>
<dbReference type="FunFam" id="3.90.1490.10:FF:000001">
    <property type="entry name" value="Diphthine--ammonia ligase"/>
    <property type="match status" value="1"/>
</dbReference>
<dbReference type="STRING" id="92696.A0A4R0RPS1"/>
<evidence type="ECO:0000256" key="3">
    <source>
        <dbReference type="ARBA" id="ARBA00018426"/>
    </source>
</evidence>
<dbReference type="GO" id="GO:0005524">
    <property type="term" value="F:ATP binding"/>
    <property type="evidence" value="ECO:0007669"/>
    <property type="project" value="UniProtKB-KW"/>
</dbReference>
<dbReference type="PANTHER" id="PTHR12196">
    <property type="entry name" value="DOMAIN OF UNKNOWN FUNCTION 71 DUF71 -CONTAINING PROTEIN"/>
    <property type="match status" value="1"/>
</dbReference>
<dbReference type="InterPro" id="IPR006175">
    <property type="entry name" value="YjgF/YER057c/UK114"/>
</dbReference>
<dbReference type="CDD" id="cd06155">
    <property type="entry name" value="eu_AANH_C_1"/>
    <property type="match status" value="1"/>
</dbReference>
<evidence type="ECO:0000259" key="10">
    <source>
        <dbReference type="Pfam" id="PF01902"/>
    </source>
</evidence>
<accession>A0A4R0RPS1</accession>
<dbReference type="Gene3D" id="3.30.1330.40">
    <property type="entry name" value="RutC-like"/>
    <property type="match status" value="2"/>
</dbReference>
<organism evidence="11 12">
    <name type="scientific">Steccherinum ochraceum</name>
    <dbReference type="NCBI Taxonomy" id="92696"/>
    <lineage>
        <taxon>Eukaryota</taxon>
        <taxon>Fungi</taxon>
        <taxon>Dikarya</taxon>
        <taxon>Basidiomycota</taxon>
        <taxon>Agaricomycotina</taxon>
        <taxon>Agaricomycetes</taxon>
        <taxon>Polyporales</taxon>
        <taxon>Steccherinaceae</taxon>
        <taxon>Steccherinum</taxon>
    </lineage>
</organism>
<dbReference type="Gene3D" id="3.40.50.620">
    <property type="entry name" value="HUPs"/>
    <property type="match status" value="1"/>
</dbReference>
<dbReference type="InterPro" id="IPR014729">
    <property type="entry name" value="Rossmann-like_a/b/a_fold"/>
</dbReference>
<dbReference type="PANTHER" id="PTHR12196:SF2">
    <property type="entry name" value="DIPHTHINE--AMMONIA LIGASE"/>
    <property type="match status" value="1"/>
</dbReference>
<evidence type="ECO:0000256" key="2">
    <source>
        <dbReference type="ARBA" id="ARBA00012089"/>
    </source>
</evidence>
<dbReference type="Proteomes" id="UP000292702">
    <property type="component" value="Unassembled WGS sequence"/>
</dbReference>
<evidence type="ECO:0000256" key="7">
    <source>
        <dbReference type="ARBA" id="ARBA00029814"/>
    </source>
</evidence>
<evidence type="ECO:0000256" key="1">
    <source>
        <dbReference type="ARBA" id="ARBA00005156"/>
    </source>
</evidence>
<protein>
    <recommendedName>
        <fullName evidence="3">Diphthine--ammonia ligase</fullName>
        <ecNumber evidence="2">6.3.1.14</ecNumber>
    </recommendedName>
    <alternativeName>
        <fullName evidence="7">Diphthamide synthase</fullName>
    </alternativeName>
    <alternativeName>
        <fullName evidence="8">Diphthamide synthetase</fullName>
    </alternativeName>
</protein>
<dbReference type="GO" id="GO:0017183">
    <property type="term" value="P:protein histidyl modification to diphthamide"/>
    <property type="evidence" value="ECO:0007669"/>
    <property type="project" value="TreeGrafter"/>
</dbReference>
<dbReference type="InterPro" id="IPR002761">
    <property type="entry name" value="Diphthami_syn_dom"/>
</dbReference>
<comment type="catalytic activity">
    <reaction evidence="9">
        <text>diphthine-[translation elongation factor 2] + NH4(+) + ATP = diphthamide-[translation elongation factor 2] + AMP + diphosphate + H(+)</text>
        <dbReference type="Rhea" id="RHEA:19753"/>
        <dbReference type="Rhea" id="RHEA-COMP:10172"/>
        <dbReference type="Rhea" id="RHEA-COMP:10174"/>
        <dbReference type="ChEBI" id="CHEBI:15378"/>
        <dbReference type="ChEBI" id="CHEBI:16692"/>
        <dbReference type="ChEBI" id="CHEBI:28938"/>
        <dbReference type="ChEBI" id="CHEBI:30616"/>
        <dbReference type="ChEBI" id="CHEBI:33019"/>
        <dbReference type="ChEBI" id="CHEBI:82696"/>
        <dbReference type="ChEBI" id="CHEBI:456215"/>
        <dbReference type="EC" id="6.3.1.14"/>
    </reaction>
</comment>
<evidence type="ECO:0000313" key="11">
    <source>
        <dbReference type="EMBL" id="TCD70850.1"/>
    </source>
</evidence>
<dbReference type="CDD" id="cd01994">
    <property type="entry name" value="AANH_PF0828-like"/>
    <property type="match status" value="1"/>
</dbReference>
<evidence type="ECO:0000256" key="5">
    <source>
        <dbReference type="ARBA" id="ARBA00022741"/>
    </source>
</evidence>
<gene>
    <name evidence="11" type="ORF">EIP91_001541</name>
</gene>
<keyword evidence="12" id="KW-1185">Reference proteome</keyword>
<evidence type="ECO:0000256" key="6">
    <source>
        <dbReference type="ARBA" id="ARBA00022840"/>
    </source>
</evidence>
<dbReference type="InterPro" id="IPR035959">
    <property type="entry name" value="RutC-like_sf"/>
</dbReference>
<evidence type="ECO:0000256" key="9">
    <source>
        <dbReference type="ARBA" id="ARBA00048108"/>
    </source>
</evidence>
<dbReference type="EC" id="6.3.1.14" evidence="2"/>
<keyword evidence="5" id="KW-0547">Nucleotide-binding</keyword>
<dbReference type="InterPro" id="IPR030662">
    <property type="entry name" value="DPH6/MJ0570"/>
</dbReference>
<dbReference type="SUPFAM" id="SSF55298">
    <property type="entry name" value="YjgF-like"/>
    <property type="match status" value="2"/>
</dbReference>
<dbReference type="Pfam" id="PF01902">
    <property type="entry name" value="Diphthami_syn_2"/>
    <property type="match status" value="1"/>
</dbReference>
<dbReference type="Pfam" id="PF01042">
    <property type="entry name" value="Ribonuc_L-PSP"/>
    <property type="match status" value="2"/>
</dbReference>
<dbReference type="EMBL" id="RWJN01000014">
    <property type="protein sequence ID" value="TCD70850.1"/>
    <property type="molecule type" value="Genomic_DNA"/>
</dbReference>
<feature type="domain" description="Diphthamide synthase" evidence="10">
    <location>
        <begin position="71"/>
        <end position="226"/>
    </location>
</feature>
<dbReference type="Gene3D" id="3.90.1490.10">
    <property type="entry name" value="putative n-type atp pyrophosphatase, domain 2"/>
    <property type="match status" value="1"/>
</dbReference>
<keyword evidence="6" id="KW-0067">ATP-binding</keyword>
<dbReference type="NCBIfam" id="TIGR00290">
    <property type="entry name" value="MJ0570_dom"/>
    <property type="match status" value="1"/>
</dbReference>
<evidence type="ECO:0000256" key="4">
    <source>
        <dbReference type="ARBA" id="ARBA00022598"/>
    </source>
</evidence>
<dbReference type="GO" id="GO:0017178">
    <property type="term" value="F:diphthine-ammonia ligase activity"/>
    <property type="evidence" value="ECO:0007669"/>
    <property type="project" value="UniProtKB-EC"/>
</dbReference>
<comment type="pathway">
    <text evidence="1">Protein modification; peptidyl-diphthamide biosynthesis.</text>
</comment>
<keyword evidence="4" id="KW-0436">Ligase</keyword>